<dbReference type="RefSeq" id="WP_209842769.1">
    <property type="nucleotide sequence ID" value="NZ_JAGGJP010000019.1"/>
</dbReference>
<dbReference type="PANTHER" id="PTHR36439:SF1">
    <property type="entry name" value="DUF1697 DOMAIN-CONTAINING PROTEIN"/>
    <property type="match status" value="1"/>
</dbReference>
<dbReference type="InterPro" id="IPR012545">
    <property type="entry name" value="DUF1697"/>
</dbReference>
<name>A0ABW0SG83_9RHOB</name>
<evidence type="ECO:0000313" key="1">
    <source>
        <dbReference type="EMBL" id="MFC5567977.1"/>
    </source>
</evidence>
<comment type="caution">
    <text evidence="1">The sequence shown here is derived from an EMBL/GenBank/DDBJ whole genome shotgun (WGS) entry which is preliminary data.</text>
</comment>
<organism evidence="1 2">
    <name type="scientific">Rubellimicrobium aerolatum</name>
    <dbReference type="NCBI Taxonomy" id="490979"/>
    <lineage>
        <taxon>Bacteria</taxon>
        <taxon>Pseudomonadati</taxon>
        <taxon>Pseudomonadota</taxon>
        <taxon>Alphaproteobacteria</taxon>
        <taxon>Rhodobacterales</taxon>
        <taxon>Roseobacteraceae</taxon>
        <taxon>Rubellimicrobium</taxon>
    </lineage>
</organism>
<dbReference type="Proteomes" id="UP001596056">
    <property type="component" value="Unassembled WGS sequence"/>
</dbReference>
<proteinExistence type="predicted"/>
<accession>A0ABW0SG83</accession>
<dbReference type="PANTHER" id="PTHR36439">
    <property type="entry name" value="BLL4334 PROTEIN"/>
    <property type="match status" value="1"/>
</dbReference>
<dbReference type="SUPFAM" id="SSF160379">
    <property type="entry name" value="SP0830-like"/>
    <property type="match status" value="1"/>
</dbReference>
<dbReference type="Gene3D" id="3.30.70.1280">
    <property type="entry name" value="SP0830-like domains"/>
    <property type="match status" value="1"/>
</dbReference>
<dbReference type="EMBL" id="JBHSNA010000022">
    <property type="protein sequence ID" value="MFC5567977.1"/>
    <property type="molecule type" value="Genomic_DNA"/>
</dbReference>
<reference evidence="2" key="1">
    <citation type="journal article" date="2019" name="Int. J. Syst. Evol. Microbiol.">
        <title>The Global Catalogue of Microorganisms (GCM) 10K type strain sequencing project: providing services to taxonomists for standard genome sequencing and annotation.</title>
        <authorList>
            <consortium name="The Broad Institute Genomics Platform"/>
            <consortium name="The Broad Institute Genome Sequencing Center for Infectious Disease"/>
            <person name="Wu L."/>
            <person name="Ma J."/>
        </authorList>
    </citation>
    <scope>NUCLEOTIDE SEQUENCE [LARGE SCALE GENOMIC DNA]</scope>
    <source>
        <strain evidence="2">KACC 11588</strain>
    </source>
</reference>
<dbReference type="Pfam" id="PF08002">
    <property type="entry name" value="DUF1697"/>
    <property type="match status" value="1"/>
</dbReference>
<dbReference type="PIRSF" id="PIRSF008502">
    <property type="entry name" value="UCP008502"/>
    <property type="match status" value="1"/>
</dbReference>
<keyword evidence="2" id="KW-1185">Reference proteome</keyword>
<sequence>MTSFVLLLRGVGGRVQVAPRLLRAVLGAEGFDRVRVIGHTGNAVLDCSLASEEVAARAAGALLREIGFRNDLQVVSGVEWLEIVAGNPFPSATARDGALHVAVMGAEPDPARVAALSTLGDGEDGIVVRGRVAYLHAPHGFRQSRIANRFDRGIGVPSTTRSWAVVLKLHALLDPVPAEAG</sequence>
<protein>
    <submittedName>
        <fullName evidence="1">DUF1697 domain-containing protein</fullName>
    </submittedName>
</protein>
<gene>
    <name evidence="1" type="ORF">ACFPOC_16310</name>
</gene>
<evidence type="ECO:0000313" key="2">
    <source>
        <dbReference type="Proteomes" id="UP001596056"/>
    </source>
</evidence>